<dbReference type="AlphaFoldDB" id="A0A918SKP2"/>
<name>A0A918SKP2_9FLAO</name>
<dbReference type="SUPFAM" id="SSF49464">
    <property type="entry name" value="Carboxypeptidase regulatory domain-like"/>
    <property type="match status" value="1"/>
</dbReference>
<gene>
    <name evidence="1" type="ORF">GCM10007103_28840</name>
</gene>
<sequence length="252" mass="28279">MFFTFGCLAQDQSRVEVKGNITAPSGFDAEGITIYNQTSNRGAVSSEKGDFLLKMKSGDSLVFSAIQFRELKIRVGQEVIDSRILSVEISEVVNELPEIVIRPHDLSGNIEDDLKNIETAPIDPSAFSYKNLKNTDVVPDDLNSPGNAAMHNNQQLTNGLNIKNVVGLIGKSLFPKKKSENNTALVRIDRELRARYSVDFFNVTLGIREEQINDFISFAEENGLQPELLKKDKEMDLLQLLIVQSERFREQE</sequence>
<proteinExistence type="predicted"/>
<keyword evidence="2" id="KW-1185">Reference proteome</keyword>
<reference evidence="1" key="1">
    <citation type="journal article" date="2014" name="Int. J. Syst. Evol. Microbiol.">
        <title>Complete genome sequence of Corynebacterium casei LMG S-19264T (=DSM 44701T), isolated from a smear-ripened cheese.</title>
        <authorList>
            <consortium name="US DOE Joint Genome Institute (JGI-PGF)"/>
            <person name="Walter F."/>
            <person name="Albersmeier A."/>
            <person name="Kalinowski J."/>
            <person name="Ruckert C."/>
        </authorList>
    </citation>
    <scope>NUCLEOTIDE SEQUENCE</scope>
    <source>
        <strain evidence="1">KCTC 12719</strain>
    </source>
</reference>
<dbReference type="EMBL" id="BMXB01000015">
    <property type="protein sequence ID" value="GHA46019.1"/>
    <property type="molecule type" value="Genomic_DNA"/>
</dbReference>
<evidence type="ECO:0008006" key="3">
    <source>
        <dbReference type="Google" id="ProtNLM"/>
    </source>
</evidence>
<accession>A0A918SKP2</accession>
<organism evidence="1 2">
    <name type="scientific">Salinimicrobium marinum</name>
    <dbReference type="NCBI Taxonomy" id="680283"/>
    <lineage>
        <taxon>Bacteria</taxon>
        <taxon>Pseudomonadati</taxon>
        <taxon>Bacteroidota</taxon>
        <taxon>Flavobacteriia</taxon>
        <taxon>Flavobacteriales</taxon>
        <taxon>Flavobacteriaceae</taxon>
        <taxon>Salinimicrobium</taxon>
    </lineage>
</organism>
<dbReference type="InterPro" id="IPR008969">
    <property type="entry name" value="CarboxyPept-like_regulatory"/>
</dbReference>
<comment type="caution">
    <text evidence="1">The sequence shown here is derived from an EMBL/GenBank/DDBJ whole genome shotgun (WGS) entry which is preliminary data.</text>
</comment>
<evidence type="ECO:0000313" key="1">
    <source>
        <dbReference type="EMBL" id="GHA46019.1"/>
    </source>
</evidence>
<reference evidence="1" key="2">
    <citation type="submission" date="2020-09" db="EMBL/GenBank/DDBJ databases">
        <authorList>
            <person name="Sun Q."/>
            <person name="Kim S."/>
        </authorList>
    </citation>
    <scope>NUCLEOTIDE SEQUENCE</scope>
    <source>
        <strain evidence="1">KCTC 12719</strain>
    </source>
</reference>
<dbReference type="Proteomes" id="UP000610456">
    <property type="component" value="Unassembled WGS sequence"/>
</dbReference>
<evidence type="ECO:0000313" key="2">
    <source>
        <dbReference type="Proteomes" id="UP000610456"/>
    </source>
</evidence>
<protein>
    <recommendedName>
        <fullName evidence="3">CarboxypepD_reg-like domain-containing protein</fullName>
    </recommendedName>
</protein>